<name>A0A7S1NJP8_9EUGL</name>
<sequence>MSDGKGVQPRGMFPDHAAISVGRTMGRRFTRLVRCLRWRDKFIDAWVQIWEEWQGLARTWISTATTEDLKSVSVLRIPLSFVESILDKAPAEVVAAGLLVPVPHAVCGDDTITQPSYVPSPWPSTAPGGHVFS</sequence>
<accession>A0A7S1NJP8</accession>
<organism evidence="1">
    <name type="scientific">Eutreptiella gymnastica</name>
    <dbReference type="NCBI Taxonomy" id="73025"/>
    <lineage>
        <taxon>Eukaryota</taxon>
        <taxon>Discoba</taxon>
        <taxon>Euglenozoa</taxon>
        <taxon>Euglenida</taxon>
        <taxon>Spirocuta</taxon>
        <taxon>Euglenophyceae</taxon>
        <taxon>Eutreptiales</taxon>
        <taxon>Eutreptiaceae</taxon>
        <taxon>Eutreptiella</taxon>
    </lineage>
</organism>
<protein>
    <submittedName>
        <fullName evidence="1">Uncharacterized protein</fullName>
    </submittedName>
</protein>
<evidence type="ECO:0000313" key="1">
    <source>
        <dbReference type="EMBL" id="CAD9023692.1"/>
    </source>
</evidence>
<dbReference type="EMBL" id="HBGA01093209">
    <property type="protein sequence ID" value="CAD9023692.1"/>
    <property type="molecule type" value="Transcribed_RNA"/>
</dbReference>
<reference evidence="1" key="1">
    <citation type="submission" date="2021-01" db="EMBL/GenBank/DDBJ databases">
        <authorList>
            <person name="Corre E."/>
            <person name="Pelletier E."/>
            <person name="Niang G."/>
            <person name="Scheremetjew M."/>
            <person name="Finn R."/>
            <person name="Kale V."/>
            <person name="Holt S."/>
            <person name="Cochrane G."/>
            <person name="Meng A."/>
            <person name="Brown T."/>
            <person name="Cohen L."/>
        </authorList>
    </citation>
    <scope>NUCLEOTIDE SEQUENCE</scope>
    <source>
        <strain evidence="1">NIES-381</strain>
    </source>
</reference>
<gene>
    <name evidence="1" type="ORF">EGYM00392_LOCUS34817</name>
</gene>
<proteinExistence type="predicted"/>
<dbReference type="AlphaFoldDB" id="A0A7S1NJP8"/>